<dbReference type="Proteomes" id="UP000250235">
    <property type="component" value="Unassembled WGS sequence"/>
</dbReference>
<organism evidence="1 2">
    <name type="scientific">Dorcoceras hygrometricum</name>
    <dbReference type="NCBI Taxonomy" id="472368"/>
    <lineage>
        <taxon>Eukaryota</taxon>
        <taxon>Viridiplantae</taxon>
        <taxon>Streptophyta</taxon>
        <taxon>Embryophyta</taxon>
        <taxon>Tracheophyta</taxon>
        <taxon>Spermatophyta</taxon>
        <taxon>Magnoliopsida</taxon>
        <taxon>eudicotyledons</taxon>
        <taxon>Gunneridae</taxon>
        <taxon>Pentapetalae</taxon>
        <taxon>asterids</taxon>
        <taxon>lamiids</taxon>
        <taxon>Lamiales</taxon>
        <taxon>Gesneriaceae</taxon>
        <taxon>Didymocarpoideae</taxon>
        <taxon>Trichosporeae</taxon>
        <taxon>Loxocarpinae</taxon>
        <taxon>Dorcoceras</taxon>
    </lineage>
</organism>
<dbReference type="EMBL" id="KQ995677">
    <property type="protein sequence ID" value="KZV46331.1"/>
    <property type="molecule type" value="Genomic_DNA"/>
</dbReference>
<name>A0A2Z7CGZ4_9LAMI</name>
<proteinExistence type="predicted"/>
<dbReference type="OrthoDB" id="727118at2759"/>
<reference evidence="1 2" key="1">
    <citation type="journal article" date="2015" name="Proc. Natl. Acad. Sci. U.S.A.">
        <title>The resurrection genome of Boea hygrometrica: A blueprint for survival of dehydration.</title>
        <authorList>
            <person name="Xiao L."/>
            <person name="Yang G."/>
            <person name="Zhang L."/>
            <person name="Yang X."/>
            <person name="Zhao S."/>
            <person name="Ji Z."/>
            <person name="Zhou Q."/>
            <person name="Hu M."/>
            <person name="Wang Y."/>
            <person name="Chen M."/>
            <person name="Xu Y."/>
            <person name="Jin H."/>
            <person name="Xiao X."/>
            <person name="Hu G."/>
            <person name="Bao F."/>
            <person name="Hu Y."/>
            <person name="Wan P."/>
            <person name="Li L."/>
            <person name="Deng X."/>
            <person name="Kuang T."/>
            <person name="Xiang C."/>
            <person name="Zhu J.K."/>
            <person name="Oliver M.J."/>
            <person name="He Y."/>
        </authorList>
    </citation>
    <scope>NUCLEOTIDE SEQUENCE [LARGE SCALE GENOMIC DNA]</scope>
    <source>
        <strain evidence="2">cv. XS01</strain>
    </source>
</reference>
<keyword evidence="2" id="KW-1185">Reference proteome</keyword>
<sequence length="107" mass="11759">MDAYKAVTGGPDDPYVSVWDVGTGARSNSLSRSSFDDPSRRFGCLAMAVDGRQIVLLAVMMNCAFTAPGLQFCYPSCFLEEWEQSSAGSKFWNPQSQSLSDSEEPDW</sequence>
<evidence type="ECO:0000313" key="1">
    <source>
        <dbReference type="EMBL" id="KZV46331.1"/>
    </source>
</evidence>
<evidence type="ECO:0000313" key="2">
    <source>
        <dbReference type="Proteomes" id="UP000250235"/>
    </source>
</evidence>
<protein>
    <submittedName>
        <fullName evidence="1">Guanine nucleotide-binding protein subunit beta-2-like 1</fullName>
    </submittedName>
</protein>
<gene>
    <name evidence="1" type="ORF">F511_14556</name>
</gene>
<dbReference type="AlphaFoldDB" id="A0A2Z7CGZ4"/>
<accession>A0A2Z7CGZ4</accession>